<name>Q5BRH9_SCHJA</name>
<reference evidence="3" key="2">
    <citation type="journal article" date="2006" name="PLoS Pathog.">
        <title>New perspectives on host-parasite interplay by comparative transcriptomic and proteomic analyses of Schistosoma japonicum.</title>
        <authorList>
            <person name="Liu F."/>
            <person name="Lu J."/>
            <person name="Hu W."/>
            <person name="Wang S.Y."/>
            <person name="Cui S.J."/>
            <person name="Chi M."/>
            <person name="Yan Q."/>
            <person name="Wang X.R."/>
            <person name="Song H.D."/>
            <person name="Xu X.N."/>
            <person name="Wang J.J."/>
            <person name="Zhang X.L."/>
            <person name="Zhang X."/>
            <person name="Wang Z.Q."/>
            <person name="Xue C.L."/>
            <person name="Brindley P.J."/>
            <person name="McManus D.P."/>
            <person name="Yang P.Y."/>
            <person name="Feng Z."/>
            <person name="Chen Z."/>
            <person name="Han Z.G."/>
        </authorList>
    </citation>
    <scope>NUCLEOTIDE SEQUENCE</scope>
</reference>
<dbReference type="PANTHER" id="PTHR12842:SF6">
    <property type="entry name" value="FI01459P"/>
    <property type="match status" value="1"/>
</dbReference>
<organism evidence="3">
    <name type="scientific">Schistosoma japonicum</name>
    <name type="common">Blood fluke</name>
    <dbReference type="NCBI Taxonomy" id="6182"/>
    <lineage>
        <taxon>Eukaryota</taxon>
        <taxon>Metazoa</taxon>
        <taxon>Spiralia</taxon>
        <taxon>Lophotrochozoa</taxon>
        <taxon>Platyhelminthes</taxon>
        <taxon>Trematoda</taxon>
        <taxon>Digenea</taxon>
        <taxon>Strigeidida</taxon>
        <taxon>Schistosomatoidea</taxon>
        <taxon>Schistosomatidae</taxon>
        <taxon>Schistosoma</taxon>
    </lineage>
</organism>
<comment type="similarity">
    <text evidence="1">Belongs to the FAM114 family.</text>
</comment>
<sequence length="82" mass="9384">MSVLAENDPGFKYTKTFLRPPNTISNRPNLSKILREAYELHTSSESNNQKSVGEKRGDFTYQLEYYRASASLKSLELLVNKP</sequence>
<dbReference type="AlphaFoldDB" id="Q5BRH9"/>
<dbReference type="PANTHER" id="PTHR12842">
    <property type="entry name" value="FI01459P"/>
    <property type="match status" value="1"/>
</dbReference>
<evidence type="ECO:0000256" key="2">
    <source>
        <dbReference type="ARBA" id="ARBA00022553"/>
    </source>
</evidence>
<keyword evidence="2" id="KW-0597">Phosphoprotein</keyword>
<evidence type="ECO:0000313" key="3">
    <source>
        <dbReference type="EMBL" id="AAX30856.1"/>
    </source>
</evidence>
<dbReference type="InterPro" id="IPR007998">
    <property type="entry name" value="DUF719"/>
</dbReference>
<protein>
    <submittedName>
        <fullName evidence="3">SJCHGC08227 protein</fullName>
    </submittedName>
</protein>
<proteinExistence type="evidence at transcript level"/>
<accession>Q5BRH9</accession>
<reference evidence="3" key="1">
    <citation type="submission" date="2005-01" db="EMBL/GenBank/DDBJ databases">
        <authorList>
            <person name="Han Z."/>
        </authorList>
    </citation>
    <scope>NUCLEOTIDE SEQUENCE</scope>
</reference>
<dbReference type="EMBL" id="AY915635">
    <property type="protein sequence ID" value="AAX30856.1"/>
    <property type="molecule type" value="mRNA"/>
</dbReference>
<dbReference type="Pfam" id="PF05334">
    <property type="entry name" value="DUF719"/>
    <property type="match status" value="1"/>
</dbReference>
<evidence type="ECO:0000256" key="1">
    <source>
        <dbReference type="ARBA" id="ARBA00006903"/>
    </source>
</evidence>